<dbReference type="SUPFAM" id="SSF89447">
    <property type="entry name" value="AbrB/MazE/MraZ-like"/>
    <property type="match status" value="1"/>
</dbReference>
<evidence type="ECO:0000313" key="3">
    <source>
        <dbReference type="EMBL" id="SMB22001.1"/>
    </source>
</evidence>
<dbReference type="Gene3D" id="2.10.260.10">
    <property type="match status" value="1"/>
</dbReference>
<evidence type="ECO:0000313" key="4">
    <source>
        <dbReference type="Proteomes" id="UP000242886"/>
    </source>
</evidence>
<dbReference type="InterPro" id="IPR037914">
    <property type="entry name" value="SpoVT-AbrB_sf"/>
</dbReference>
<reference evidence="3" key="1">
    <citation type="submission" date="2017-03" db="EMBL/GenBank/DDBJ databases">
        <authorList>
            <consortium name="AG Boll"/>
        </authorList>
    </citation>
    <scope>NUCLEOTIDE SEQUENCE [LARGE SCALE GENOMIC DNA]</scope>
    <source>
        <strain evidence="3">Chol</strain>
    </source>
</reference>
<keyword evidence="1" id="KW-0238">DNA-binding</keyword>
<dbReference type="InterPro" id="IPR007159">
    <property type="entry name" value="SpoVT-AbrB_dom"/>
</dbReference>
<dbReference type="EMBL" id="LT837803">
    <property type="protein sequence ID" value="SMB22001.1"/>
    <property type="molecule type" value="Genomic_DNA"/>
</dbReference>
<dbReference type="PROSITE" id="PS51740">
    <property type="entry name" value="SPOVT_ABRB"/>
    <property type="match status" value="1"/>
</dbReference>
<proteinExistence type="predicted"/>
<gene>
    <name evidence="3" type="ORF">SDENCHOL_10467</name>
</gene>
<dbReference type="SMART" id="SM00966">
    <property type="entry name" value="SpoVT_AbrB"/>
    <property type="match status" value="1"/>
</dbReference>
<organism evidence="3 4">
    <name type="scientific">Sterolibacterium denitrificans</name>
    <dbReference type="NCBI Taxonomy" id="157592"/>
    <lineage>
        <taxon>Bacteria</taxon>
        <taxon>Pseudomonadati</taxon>
        <taxon>Pseudomonadota</taxon>
        <taxon>Betaproteobacteria</taxon>
        <taxon>Nitrosomonadales</taxon>
        <taxon>Sterolibacteriaceae</taxon>
        <taxon>Sterolibacterium</taxon>
    </lineage>
</organism>
<evidence type="ECO:0000256" key="1">
    <source>
        <dbReference type="PROSITE-ProRule" id="PRU01076"/>
    </source>
</evidence>
<dbReference type="RefSeq" id="WP_154715869.1">
    <property type="nucleotide sequence ID" value="NZ_LT837803.1"/>
</dbReference>
<feature type="domain" description="SpoVT-AbrB" evidence="2">
    <location>
        <begin position="3"/>
        <end position="46"/>
    </location>
</feature>
<dbReference type="GO" id="GO:0003677">
    <property type="term" value="F:DNA binding"/>
    <property type="evidence" value="ECO:0007669"/>
    <property type="project" value="UniProtKB-UniRule"/>
</dbReference>
<sequence>MRTTLHRIGNSQGVLIPAPLLAECGITGEIDLRLEGKRIVIEPVRRVREGWFDTLDATQEVDAWEGLAVDTDDTDGGERVW</sequence>
<keyword evidence="4" id="KW-1185">Reference proteome</keyword>
<name>A0A7Z7HPD9_9PROT</name>
<evidence type="ECO:0000259" key="2">
    <source>
        <dbReference type="PROSITE" id="PS51740"/>
    </source>
</evidence>
<dbReference type="Proteomes" id="UP000242886">
    <property type="component" value="Chromosome SDENCHOL"/>
</dbReference>
<dbReference type="AlphaFoldDB" id="A0A7Z7HPD9"/>
<protein>
    <recommendedName>
        <fullName evidence="2">SpoVT-AbrB domain-containing protein</fullName>
    </recommendedName>
</protein>
<accession>A0A7Z7HPD9</accession>